<dbReference type="AlphaFoldDB" id="A0A4U5MC75"/>
<evidence type="ECO:0000256" key="1">
    <source>
        <dbReference type="SAM" id="MobiDB-lite"/>
    </source>
</evidence>
<evidence type="ECO:0000313" key="2">
    <source>
        <dbReference type="EMBL" id="TKR66710.1"/>
    </source>
</evidence>
<feature type="region of interest" description="Disordered" evidence="1">
    <location>
        <begin position="72"/>
        <end position="102"/>
    </location>
</feature>
<evidence type="ECO:0000313" key="3">
    <source>
        <dbReference type="Proteomes" id="UP000298663"/>
    </source>
</evidence>
<comment type="caution">
    <text evidence="2">The sequence shown here is derived from an EMBL/GenBank/DDBJ whole genome shotgun (WGS) entry which is preliminary data.</text>
</comment>
<dbReference type="EMBL" id="AZBU02000008">
    <property type="protein sequence ID" value="TKR66710.1"/>
    <property type="molecule type" value="Genomic_DNA"/>
</dbReference>
<dbReference type="Proteomes" id="UP000298663">
    <property type="component" value="Unassembled WGS sequence"/>
</dbReference>
<feature type="compositionally biased region" description="Basic residues" evidence="1">
    <location>
        <begin position="226"/>
        <end position="239"/>
    </location>
</feature>
<name>A0A4U5MC75_STECR</name>
<reference evidence="2 3" key="1">
    <citation type="journal article" date="2015" name="Genome Biol.">
        <title>Comparative genomics of Steinernema reveals deeply conserved gene regulatory networks.</title>
        <authorList>
            <person name="Dillman A.R."/>
            <person name="Macchietto M."/>
            <person name="Porter C.F."/>
            <person name="Rogers A."/>
            <person name="Williams B."/>
            <person name="Antoshechkin I."/>
            <person name="Lee M.M."/>
            <person name="Goodwin Z."/>
            <person name="Lu X."/>
            <person name="Lewis E.E."/>
            <person name="Goodrich-Blair H."/>
            <person name="Stock S.P."/>
            <person name="Adams B.J."/>
            <person name="Sternberg P.W."/>
            <person name="Mortazavi A."/>
        </authorList>
    </citation>
    <scope>NUCLEOTIDE SEQUENCE [LARGE SCALE GENOMIC DNA]</scope>
    <source>
        <strain evidence="2 3">ALL</strain>
    </source>
</reference>
<organism evidence="2 3">
    <name type="scientific">Steinernema carpocapsae</name>
    <name type="common">Entomopathogenic nematode</name>
    <dbReference type="NCBI Taxonomy" id="34508"/>
    <lineage>
        <taxon>Eukaryota</taxon>
        <taxon>Metazoa</taxon>
        <taxon>Ecdysozoa</taxon>
        <taxon>Nematoda</taxon>
        <taxon>Chromadorea</taxon>
        <taxon>Rhabditida</taxon>
        <taxon>Tylenchina</taxon>
        <taxon>Panagrolaimomorpha</taxon>
        <taxon>Strongyloidoidea</taxon>
        <taxon>Steinernematidae</taxon>
        <taxon>Steinernema</taxon>
    </lineage>
</organism>
<keyword evidence="3" id="KW-1185">Reference proteome</keyword>
<proteinExistence type="predicted"/>
<gene>
    <name evidence="2" type="ORF">L596_022960</name>
</gene>
<reference evidence="2 3" key="2">
    <citation type="journal article" date="2019" name="G3 (Bethesda)">
        <title>Hybrid Assembly of the Genome of the Entomopathogenic Nematode Steinernema carpocapsae Identifies the X-Chromosome.</title>
        <authorList>
            <person name="Serra L."/>
            <person name="Macchietto M."/>
            <person name="Macias-Munoz A."/>
            <person name="McGill C.J."/>
            <person name="Rodriguez I.M."/>
            <person name="Rodriguez B."/>
            <person name="Murad R."/>
            <person name="Mortazavi A."/>
        </authorList>
    </citation>
    <scope>NUCLEOTIDE SEQUENCE [LARGE SCALE GENOMIC DNA]</scope>
    <source>
        <strain evidence="2 3">ALL</strain>
    </source>
</reference>
<sequence>MVSFSLTSLSRQGSQEDYEKVDSSRFSSFFDSQAIFDFSSAICSAAGFLKDSAAHQFFIGIRLALRSKRTPHAQIHTAPDVSRPSGAAGRRPAADFPGFRSEDPRMTRLFEQTPAGIPKISRWAFEPRAAWNSTRNLEIVDGSWDSVCFMEPRRQPSKVFVRSLEGFDISLLERLGDDSPKAESSLDSPLPGTSPQNVELTPPPPPAPETTMAKPPRPYPSVGKCPRNRPVQRRPRRPKKVNDPDYKPTGAKKKRAKPVSTAPSPPKERLPFRCGACYQIGHKKNNRRCPNYDPADRLR</sequence>
<feature type="compositionally biased region" description="Polar residues" evidence="1">
    <location>
        <begin position="185"/>
        <end position="199"/>
    </location>
</feature>
<feature type="compositionally biased region" description="Low complexity" evidence="1">
    <location>
        <begin position="82"/>
        <end position="91"/>
    </location>
</feature>
<feature type="region of interest" description="Disordered" evidence="1">
    <location>
        <begin position="175"/>
        <end position="272"/>
    </location>
</feature>
<accession>A0A4U5MC75</accession>
<protein>
    <submittedName>
        <fullName evidence="2">Uncharacterized protein</fullName>
    </submittedName>
</protein>